<evidence type="ECO:0000256" key="5">
    <source>
        <dbReference type="ARBA" id="ARBA00034038"/>
    </source>
</evidence>
<accession>A0A7G2CMZ6</accession>
<dbReference type="SUPFAM" id="SSF56091">
    <property type="entry name" value="DNA ligase/mRNA capping enzyme, catalytic domain"/>
    <property type="match status" value="1"/>
</dbReference>
<keyword evidence="8" id="KW-1185">Reference proteome</keyword>
<keyword evidence="3" id="KW-0547">Nucleotide-binding</keyword>
<evidence type="ECO:0000313" key="7">
    <source>
        <dbReference type="EMBL" id="CAD2221206.1"/>
    </source>
</evidence>
<dbReference type="EMBL" id="LR877164">
    <property type="protein sequence ID" value="CAD2221206.1"/>
    <property type="molecule type" value="Genomic_DNA"/>
</dbReference>
<keyword evidence="2 7" id="KW-0436">Ligase</keyword>
<dbReference type="Pfam" id="PF09414">
    <property type="entry name" value="RNA_ligase"/>
    <property type="match status" value="1"/>
</dbReference>
<feature type="domain" description="RNA ligase" evidence="6">
    <location>
        <begin position="28"/>
        <end position="179"/>
    </location>
</feature>
<proteinExistence type="predicted"/>
<dbReference type="InterPro" id="IPR041948">
    <property type="entry name" value="Rnl1/2_C_sf"/>
</dbReference>
<protein>
    <recommendedName>
        <fullName evidence="1">RNA ligase (ATP)</fullName>
        <ecNumber evidence="1">6.5.1.3</ecNumber>
    </recommendedName>
</protein>
<dbReference type="Gene3D" id="1.10.10.1810">
    <property type="entry name" value="RNA ligase"/>
    <property type="match status" value="1"/>
</dbReference>
<evidence type="ECO:0000259" key="6">
    <source>
        <dbReference type="Pfam" id="PF09414"/>
    </source>
</evidence>
<dbReference type="InterPro" id="IPR021122">
    <property type="entry name" value="RNA_ligase_dom_REL/Rnl2"/>
</dbReference>
<dbReference type="Proteomes" id="UP000515908">
    <property type="component" value="Chromosome 20"/>
</dbReference>
<dbReference type="EC" id="6.5.1.3" evidence="1"/>
<sequence>MDPNEHFFGYHVLADEFSAYVRIICDLIKQKYQIGGRIGKVVLHGELFGAKYNHPLVPKSKKICTLPNGRRYPMSSVEIQREPFPQYSPELHFFAFDIKYSVSGAKEDEVNVYYDDFVEICSHVPGLLYAKALVRGTLDDCLAFDVENFMTPLPALLGLGNYPLEHNLAEGLVIRHVRHGDPKLSNGVPTIIKLRCSSFMELKHPGKQQELKDTFFDTVRASAIQRVNVKNSRGGGSTVTVIPDAMLPQVEAAANALLVNHVSDGRLSNVLSKVGREPLLSGEVTPQEVALLLAKDALKDFLKDTDELVLNTSLEFRRALIRNVYKASQELIAQKWQSLIDMEKAAAEQELEEVK</sequence>
<dbReference type="Gene3D" id="3.30.470.30">
    <property type="entry name" value="DNA ligase/mRNA capping enzyme"/>
    <property type="match status" value="1"/>
</dbReference>
<keyword evidence="4" id="KW-0067">ATP-binding</keyword>
<dbReference type="VEuPathDB" id="TriTrypDB:ADEAN_000873700"/>
<evidence type="ECO:0000313" key="8">
    <source>
        <dbReference type="Proteomes" id="UP000515908"/>
    </source>
</evidence>
<organism evidence="7 8">
    <name type="scientific">Angomonas deanei</name>
    <dbReference type="NCBI Taxonomy" id="59799"/>
    <lineage>
        <taxon>Eukaryota</taxon>
        <taxon>Discoba</taxon>
        <taxon>Euglenozoa</taxon>
        <taxon>Kinetoplastea</taxon>
        <taxon>Metakinetoplastina</taxon>
        <taxon>Trypanosomatida</taxon>
        <taxon>Trypanosomatidae</taxon>
        <taxon>Strigomonadinae</taxon>
        <taxon>Angomonas</taxon>
    </lineage>
</organism>
<evidence type="ECO:0000256" key="1">
    <source>
        <dbReference type="ARBA" id="ARBA00012724"/>
    </source>
</evidence>
<evidence type="ECO:0000256" key="2">
    <source>
        <dbReference type="ARBA" id="ARBA00022598"/>
    </source>
</evidence>
<gene>
    <name evidence="7" type="ORF">ADEAN_000873700</name>
</gene>
<evidence type="ECO:0000256" key="3">
    <source>
        <dbReference type="ARBA" id="ARBA00022741"/>
    </source>
</evidence>
<dbReference type="GO" id="GO:0003972">
    <property type="term" value="F:RNA ligase (ATP) activity"/>
    <property type="evidence" value="ECO:0007669"/>
    <property type="project" value="UniProtKB-EC"/>
</dbReference>
<dbReference type="GO" id="GO:0005524">
    <property type="term" value="F:ATP binding"/>
    <property type="evidence" value="ECO:0007669"/>
    <property type="project" value="UniProtKB-KW"/>
</dbReference>
<dbReference type="Gene3D" id="3.30.1490.70">
    <property type="match status" value="1"/>
</dbReference>
<evidence type="ECO:0000256" key="4">
    <source>
        <dbReference type="ARBA" id="ARBA00022840"/>
    </source>
</evidence>
<comment type="catalytic activity">
    <reaction evidence="5">
        <text>ATP + (ribonucleotide)n-3'-hydroxyl + 5'-phospho-(ribonucleotide)m = (ribonucleotide)n+m + AMP + diphosphate.</text>
        <dbReference type="EC" id="6.5.1.3"/>
    </reaction>
</comment>
<name>A0A7G2CMZ6_9TRYP</name>
<dbReference type="NCBIfam" id="TIGR02307">
    <property type="entry name" value="RNA_lig_RNL2"/>
    <property type="match status" value="1"/>
</dbReference>
<reference evidence="7 8" key="1">
    <citation type="submission" date="2020-08" db="EMBL/GenBank/DDBJ databases">
        <authorList>
            <person name="Newling K."/>
            <person name="Davey J."/>
            <person name="Forrester S."/>
        </authorList>
    </citation>
    <scope>NUCLEOTIDE SEQUENCE [LARGE SCALE GENOMIC DNA]</scope>
    <source>
        <strain evidence="8">Crithidia deanei Carvalho (ATCC PRA-265)</strain>
    </source>
</reference>
<dbReference type="InterPro" id="IPR012647">
    <property type="entry name" value="RNA_lig_RNL2"/>
</dbReference>
<dbReference type="AlphaFoldDB" id="A0A7G2CMZ6"/>